<organism evidence="2 3">
    <name type="scientific">Clostridium neuense</name>
    <dbReference type="NCBI Taxonomy" id="1728934"/>
    <lineage>
        <taxon>Bacteria</taxon>
        <taxon>Bacillati</taxon>
        <taxon>Bacillota</taxon>
        <taxon>Clostridia</taxon>
        <taxon>Eubacteriales</taxon>
        <taxon>Clostridiaceae</taxon>
        <taxon>Clostridium</taxon>
    </lineage>
</organism>
<reference evidence="2 3" key="1">
    <citation type="submission" date="2024-11" db="EMBL/GenBank/DDBJ databases">
        <authorList>
            <person name="Heng Y.C."/>
            <person name="Lim A.C.H."/>
            <person name="Lee J.K.Y."/>
            <person name="Kittelmann S."/>
        </authorList>
    </citation>
    <scope>NUCLEOTIDE SEQUENCE [LARGE SCALE GENOMIC DNA]</scope>
    <source>
        <strain evidence="2 3">WILCCON 0114</strain>
    </source>
</reference>
<sequence>MQNRKSRFLAFVFSFFPGAGHMYLGFMKMGLSLMAEFLFVVFIANVLHIGPILYISLLIWCYAFFDCLNKCHLSDDELFNIEDRYLLNSNDIFKFDNNILNKRKLILGIVILVLGIYALWNTFMNILQEIIPQEIFDFISNTSRTIPQILISVVIIIVGIKLIIGKKRESDNDD</sequence>
<evidence type="ECO:0008006" key="4">
    <source>
        <dbReference type="Google" id="ProtNLM"/>
    </source>
</evidence>
<dbReference type="Proteomes" id="UP001623592">
    <property type="component" value="Unassembled WGS sequence"/>
</dbReference>
<proteinExistence type="predicted"/>
<name>A0ABW8TAF6_9CLOT</name>
<feature type="transmembrane region" description="Helical" evidence="1">
    <location>
        <begin position="146"/>
        <end position="164"/>
    </location>
</feature>
<keyword evidence="1" id="KW-0472">Membrane</keyword>
<protein>
    <recommendedName>
        <fullName evidence="4">TM2 domain-containing protein</fullName>
    </recommendedName>
</protein>
<evidence type="ECO:0000313" key="2">
    <source>
        <dbReference type="EMBL" id="MFL0249346.1"/>
    </source>
</evidence>
<evidence type="ECO:0000313" key="3">
    <source>
        <dbReference type="Proteomes" id="UP001623592"/>
    </source>
</evidence>
<keyword evidence="1" id="KW-1133">Transmembrane helix</keyword>
<dbReference type="EMBL" id="JBJIAA010000002">
    <property type="protein sequence ID" value="MFL0249346.1"/>
    <property type="molecule type" value="Genomic_DNA"/>
</dbReference>
<feature type="transmembrane region" description="Helical" evidence="1">
    <location>
        <begin position="105"/>
        <end position="126"/>
    </location>
</feature>
<dbReference type="RefSeq" id="WP_406786017.1">
    <property type="nucleotide sequence ID" value="NZ_JBJIAA010000002.1"/>
</dbReference>
<keyword evidence="1" id="KW-0812">Transmembrane</keyword>
<feature type="transmembrane region" description="Helical" evidence="1">
    <location>
        <begin position="38"/>
        <end position="65"/>
    </location>
</feature>
<evidence type="ECO:0000256" key="1">
    <source>
        <dbReference type="SAM" id="Phobius"/>
    </source>
</evidence>
<gene>
    <name evidence="2" type="ORF">ACJDT4_02850</name>
</gene>
<feature type="transmembrane region" description="Helical" evidence="1">
    <location>
        <begin position="7"/>
        <end position="26"/>
    </location>
</feature>
<accession>A0ABW8TAF6</accession>
<comment type="caution">
    <text evidence="2">The sequence shown here is derived from an EMBL/GenBank/DDBJ whole genome shotgun (WGS) entry which is preliminary data.</text>
</comment>
<keyword evidence="3" id="KW-1185">Reference proteome</keyword>